<gene>
    <name evidence="1" type="ORF">F2Q69_00058883</name>
</gene>
<organism evidence="1 2">
    <name type="scientific">Brassica cretica</name>
    <name type="common">Mustard</name>
    <dbReference type="NCBI Taxonomy" id="69181"/>
    <lineage>
        <taxon>Eukaryota</taxon>
        <taxon>Viridiplantae</taxon>
        <taxon>Streptophyta</taxon>
        <taxon>Embryophyta</taxon>
        <taxon>Tracheophyta</taxon>
        <taxon>Spermatophyta</taxon>
        <taxon>Magnoliopsida</taxon>
        <taxon>eudicotyledons</taxon>
        <taxon>Gunneridae</taxon>
        <taxon>Pentapetalae</taxon>
        <taxon>rosids</taxon>
        <taxon>malvids</taxon>
        <taxon>Brassicales</taxon>
        <taxon>Brassicaceae</taxon>
        <taxon>Brassiceae</taxon>
        <taxon>Brassica</taxon>
    </lineage>
</organism>
<name>A0A8S9RKJ8_BRACR</name>
<dbReference type="EMBL" id="QGKX02000095">
    <property type="protein sequence ID" value="KAF3573453.1"/>
    <property type="molecule type" value="Genomic_DNA"/>
</dbReference>
<accession>A0A8S9RKJ8</accession>
<evidence type="ECO:0000313" key="2">
    <source>
        <dbReference type="Proteomes" id="UP000712600"/>
    </source>
</evidence>
<evidence type="ECO:0000313" key="1">
    <source>
        <dbReference type="EMBL" id="KAF3573453.1"/>
    </source>
</evidence>
<comment type="caution">
    <text evidence="1">The sequence shown here is derived from an EMBL/GenBank/DDBJ whole genome shotgun (WGS) entry which is preliminary data.</text>
</comment>
<sequence>MRLRLQRMIEREDYELSSRMLTLCELLYPVFDIMPRDVRDQCAGFRVRPRSDHGFRGCDDYFNLRFPYRFRPDSVPL</sequence>
<reference evidence="1" key="1">
    <citation type="submission" date="2019-12" db="EMBL/GenBank/DDBJ databases">
        <title>Genome sequencing and annotation of Brassica cretica.</title>
        <authorList>
            <person name="Studholme D.J."/>
            <person name="Sarris P."/>
        </authorList>
    </citation>
    <scope>NUCLEOTIDE SEQUENCE</scope>
    <source>
        <strain evidence="1">PFS-109/04</strain>
        <tissue evidence="1">Leaf</tissue>
    </source>
</reference>
<dbReference type="Proteomes" id="UP000712600">
    <property type="component" value="Unassembled WGS sequence"/>
</dbReference>
<proteinExistence type="predicted"/>
<dbReference type="AlphaFoldDB" id="A0A8S9RKJ8"/>
<protein>
    <submittedName>
        <fullName evidence="1">Uncharacterized protein</fullName>
    </submittedName>
</protein>